<dbReference type="eggNOG" id="ENOG50345SP">
    <property type="taxonomic scope" value="Bacteria"/>
</dbReference>
<evidence type="ECO:0000313" key="3">
    <source>
        <dbReference type="Proteomes" id="UP000182124"/>
    </source>
</evidence>
<keyword evidence="1" id="KW-0732">Signal</keyword>
<dbReference type="AlphaFoldDB" id="A0A1G4W5D9"/>
<dbReference type="Proteomes" id="UP000182124">
    <property type="component" value="Unassembled WGS sequence"/>
</dbReference>
<feature type="signal peptide" evidence="1">
    <location>
        <begin position="1"/>
        <end position="18"/>
    </location>
</feature>
<name>A0A1G4W5D9_9FLAO</name>
<gene>
    <name evidence="2" type="ORF">SAMN02927925_02473</name>
</gene>
<evidence type="ECO:0000256" key="1">
    <source>
        <dbReference type="SAM" id="SignalP"/>
    </source>
</evidence>
<reference evidence="2 3" key="1">
    <citation type="submission" date="2016-10" db="EMBL/GenBank/DDBJ databases">
        <authorList>
            <person name="de Groot N.N."/>
        </authorList>
    </citation>
    <scope>NUCLEOTIDE SEQUENCE [LARGE SCALE GENOMIC DNA]</scope>
    <source>
        <strain evidence="2 3">CGMCC 1.3801</strain>
    </source>
</reference>
<sequence>MRFFYTFLIVVFSTHLSAQDKAMTFNEAKTMGNPVEKLDKLYKGALHTETIPGVFKTEAEQEQLIAAYTKLLQDFATYLKENKFKWERPTRCFNRIYINKSGAIDYFIYNFSVNKDKPEENISEAKAAEFKRLLNAFVKDYRFSVTANEQFAQCSPVTYRDSE</sequence>
<proteinExistence type="predicted"/>
<accession>A0A1G4W5D9</accession>
<protein>
    <submittedName>
        <fullName evidence="2">Uncharacterized protein</fullName>
    </submittedName>
</protein>
<organism evidence="2 3">
    <name type="scientific">Flavobacterium saliperosum</name>
    <dbReference type="NCBI Taxonomy" id="329186"/>
    <lineage>
        <taxon>Bacteria</taxon>
        <taxon>Pseudomonadati</taxon>
        <taxon>Bacteroidota</taxon>
        <taxon>Flavobacteriia</taxon>
        <taxon>Flavobacteriales</taxon>
        <taxon>Flavobacteriaceae</taxon>
        <taxon>Flavobacterium</taxon>
    </lineage>
</organism>
<feature type="chain" id="PRO_5010161461" evidence="1">
    <location>
        <begin position="19"/>
        <end position="163"/>
    </location>
</feature>
<dbReference type="EMBL" id="FMTY01000007">
    <property type="protein sequence ID" value="SCX17025.1"/>
    <property type="molecule type" value="Genomic_DNA"/>
</dbReference>
<evidence type="ECO:0000313" key="2">
    <source>
        <dbReference type="EMBL" id="SCX17025.1"/>
    </source>
</evidence>
<dbReference type="RefSeq" id="WP_023577540.1">
    <property type="nucleotide sequence ID" value="NZ_CBCSBQ010000020.1"/>
</dbReference>